<evidence type="ECO:0000313" key="1">
    <source>
        <dbReference type="EMBL" id="CAG8531078.1"/>
    </source>
</evidence>
<feature type="non-terminal residue" evidence="1">
    <location>
        <position position="1"/>
    </location>
</feature>
<evidence type="ECO:0000313" key="2">
    <source>
        <dbReference type="Proteomes" id="UP000789702"/>
    </source>
</evidence>
<keyword evidence="2" id="KW-1185">Reference proteome</keyword>
<sequence length="203" mass="22836">LIVPLTTSTTYCQDNNLACCAGYASSADRSVTIYLINMSEEDIYFNSATLYHGAWTPDCSATTIDTVWNDNAIAIASGSNEYLSGTEGLATFIIGNYRAYFTISWDNPYVGSSSFSIVLSDTTIYSNETISYGWTDMWSEFLESEDLTDNEKLDIKKKLIDADNLIKEISLKSLSLYQDKYISKRINIQEIKEMTKTLEVQQE</sequence>
<dbReference type="Proteomes" id="UP000789702">
    <property type="component" value="Unassembled WGS sequence"/>
</dbReference>
<protein>
    <submittedName>
        <fullName evidence="1">3765_t:CDS:1</fullName>
    </submittedName>
</protein>
<name>A0ACA9LK96_9GLOM</name>
<comment type="caution">
    <text evidence="1">The sequence shown here is derived from an EMBL/GenBank/DDBJ whole genome shotgun (WGS) entry which is preliminary data.</text>
</comment>
<gene>
    <name evidence="1" type="ORF">DHETER_LOCUS4367</name>
</gene>
<accession>A0ACA9LK96</accession>
<organism evidence="1 2">
    <name type="scientific">Dentiscutata heterogama</name>
    <dbReference type="NCBI Taxonomy" id="1316150"/>
    <lineage>
        <taxon>Eukaryota</taxon>
        <taxon>Fungi</taxon>
        <taxon>Fungi incertae sedis</taxon>
        <taxon>Mucoromycota</taxon>
        <taxon>Glomeromycotina</taxon>
        <taxon>Glomeromycetes</taxon>
        <taxon>Diversisporales</taxon>
        <taxon>Gigasporaceae</taxon>
        <taxon>Dentiscutata</taxon>
    </lineage>
</organism>
<proteinExistence type="predicted"/>
<dbReference type="EMBL" id="CAJVPU010004315">
    <property type="protein sequence ID" value="CAG8531078.1"/>
    <property type="molecule type" value="Genomic_DNA"/>
</dbReference>
<reference evidence="1" key="1">
    <citation type="submission" date="2021-06" db="EMBL/GenBank/DDBJ databases">
        <authorList>
            <person name="Kallberg Y."/>
            <person name="Tangrot J."/>
            <person name="Rosling A."/>
        </authorList>
    </citation>
    <scope>NUCLEOTIDE SEQUENCE</scope>
    <source>
        <strain evidence="1">IL203A</strain>
    </source>
</reference>